<keyword evidence="1" id="KW-0812">Transmembrane</keyword>
<dbReference type="GO" id="GO:0140359">
    <property type="term" value="F:ABC-type transporter activity"/>
    <property type="evidence" value="ECO:0007669"/>
    <property type="project" value="InterPro"/>
</dbReference>
<dbReference type="eggNOG" id="COG1277">
    <property type="taxonomic scope" value="Bacteria"/>
</dbReference>
<dbReference type="AlphaFoldDB" id="B7GJS4"/>
<dbReference type="HOGENOM" id="CLU_064090_0_0_9"/>
<dbReference type="EMBL" id="CP000922">
    <property type="protein sequence ID" value="ACJ33937.1"/>
    <property type="molecule type" value="Genomic_DNA"/>
</dbReference>
<accession>B7GJS4</accession>
<feature type="transmembrane region" description="Helical" evidence="1">
    <location>
        <begin position="107"/>
        <end position="128"/>
    </location>
</feature>
<dbReference type="Proteomes" id="UP000000742">
    <property type="component" value="Chromosome"/>
</dbReference>
<feature type="transmembrane region" description="Helical" evidence="1">
    <location>
        <begin position="188"/>
        <end position="210"/>
    </location>
</feature>
<evidence type="ECO:0000313" key="3">
    <source>
        <dbReference type="Proteomes" id="UP000000742"/>
    </source>
</evidence>
<feature type="transmembrane region" description="Helical" evidence="1">
    <location>
        <begin position="154"/>
        <end position="176"/>
    </location>
</feature>
<keyword evidence="1" id="KW-0472">Membrane</keyword>
<feature type="transmembrane region" description="Helical" evidence="1">
    <location>
        <begin position="222"/>
        <end position="240"/>
    </location>
</feature>
<name>B7GJS4_ANOFW</name>
<organism evidence="2 3">
    <name type="scientific">Anoxybacillus flavithermus (strain DSM 21510 / WK1)</name>
    <dbReference type="NCBI Taxonomy" id="491915"/>
    <lineage>
        <taxon>Bacteria</taxon>
        <taxon>Bacillati</taxon>
        <taxon>Bacillota</taxon>
        <taxon>Bacilli</taxon>
        <taxon>Bacillales</taxon>
        <taxon>Anoxybacillaceae</taxon>
        <taxon>Anoxybacillus</taxon>
    </lineage>
</organism>
<feature type="transmembrane region" description="Helical" evidence="1">
    <location>
        <begin position="270"/>
        <end position="290"/>
    </location>
</feature>
<protein>
    <submittedName>
        <fullName evidence="2">ABC-type multidrug transport system, permease component</fullName>
    </submittedName>
</protein>
<sequence>MLSCTVCASKMCRLANRLLKMCLCTITKSEGWTMFKREWQRNAKSLVIWSVVIGGLVLLTLSIFPQFAEQQKEVTKLLQSLPSAMIKAFGMDQLSIGDLTGYYGVRVYTMTTLLGSVYAAMLAANIVAKEENDKTIEFLLAKTVTRSEILTKKWLVVAVNILILNAVSLLVSFIGFQMAKEYDVSLKAVYLLTLATVLLHFTFAAVAFLLSTIMRKTRNASSLALGLVFVTYFMNMMSSISDDLSFLKYVSPFKYVDAVPIINELQMDGLYTVLMIVIISVSIIVAYVIYQKKDIVT</sequence>
<dbReference type="PANTHER" id="PTHR37305:SF1">
    <property type="entry name" value="MEMBRANE PROTEIN"/>
    <property type="match status" value="1"/>
</dbReference>
<reference evidence="2 3" key="1">
    <citation type="journal article" date="2008" name="Genome Biol.">
        <title>Encapsulated in silica: genome, proteome and physiology of the thermophilic bacterium Anoxybacillus flavithermus WK1.</title>
        <authorList>
            <person name="Saw J.H."/>
            <person name="Mountain B.W."/>
            <person name="Feng L."/>
            <person name="Omelchenko M.V."/>
            <person name="Hou S."/>
            <person name="Saito J.A."/>
            <person name="Stott M.B."/>
            <person name="Li D."/>
            <person name="Zhao G."/>
            <person name="Wu J."/>
            <person name="Galperin M.Y."/>
            <person name="Koonin E.V."/>
            <person name="Makarova K.S."/>
            <person name="Wolf Y.I."/>
            <person name="Rigden D.J."/>
            <person name="Dunfield P.F."/>
            <person name="Wang L."/>
            <person name="Alam M."/>
        </authorList>
    </citation>
    <scope>NUCLEOTIDE SEQUENCE [LARGE SCALE GENOMIC DNA]</scope>
    <source>
        <strain evidence="3">DSM 21510 / WK1</strain>
    </source>
</reference>
<dbReference type="KEGG" id="afl:Aflv_1572"/>
<dbReference type="PANTHER" id="PTHR37305">
    <property type="entry name" value="INTEGRAL MEMBRANE PROTEIN-RELATED"/>
    <property type="match status" value="1"/>
</dbReference>
<dbReference type="STRING" id="491915.Aflv_1572"/>
<proteinExistence type="predicted"/>
<evidence type="ECO:0000313" key="2">
    <source>
        <dbReference type="EMBL" id="ACJ33937.1"/>
    </source>
</evidence>
<gene>
    <name evidence="2" type="ordered locus">Aflv_1572</name>
</gene>
<keyword evidence="1" id="KW-1133">Transmembrane helix</keyword>
<dbReference type="Pfam" id="PF12679">
    <property type="entry name" value="ABC2_membrane_2"/>
    <property type="match status" value="1"/>
</dbReference>
<dbReference type="GO" id="GO:0005886">
    <property type="term" value="C:plasma membrane"/>
    <property type="evidence" value="ECO:0007669"/>
    <property type="project" value="UniProtKB-SubCell"/>
</dbReference>
<evidence type="ECO:0000256" key="1">
    <source>
        <dbReference type="SAM" id="Phobius"/>
    </source>
</evidence>
<feature type="transmembrane region" description="Helical" evidence="1">
    <location>
        <begin position="46"/>
        <end position="68"/>
    </location>
</feature>